<evidence type="ECO:0000313" key="17">
    <source>
        <dbReference type="Proteomes" id="UP001595955"/>
    </source>
</evidence>
<dbReference type="PANTHER" id="PTHR22912">
    <property type="entry name" value="DISULFIDE OXIDOREDUCTASE"/>
    <property type="match status" value="1"/>
</dbReference>
<evidence type="ECO:0000256" key="11">
    <source>
        <dbReference type="ARBA" id="ARBA00023284"/>
    </source>
</evidence>
<dbReference type="InterPro" id="IPR001100">
    <property type="entry name" value="Pyr_nuc-diS_OxRdtase"/>
</dbReference>
<evidence type="ECO:0000256" key="7">
    <source>
        <dbReference type="ARBA" id="ARBA00022827"/>
    </source>
</evidence>
<reference evidence="17" key="1">
    <citation type="journal article" date="2019" name="Int. J. Syst. Evol. Microbiol.">
        <title>The Global Catalogue of Microorganisms (GCM) 10K type strain sequencing project: providing services to taxonomists for standard genome sequencing and annotation.</title>
        <authorList>
            <consortium name="The Broad Institute Genomics Platform"/>
            <consortium name="The Broad Institute Genome Sequencing Center for Infectious Disease"/>
            <person name="Wu L."/>
            <person name="Ma J."/>
        </authorList>
    </citation>
    <scope>NUCLEOTIDE SEQUENCE [LARGE SCALE GENOMIC DNA]</scope>
    <source>
        <strain evidence="17">JCM 3369</strain>
    </source>
</reference>
<keyword evidence="8 13" id="KW-0560">Oxidoreductase</keyword>
<protein>
    <recommendedName>
        <fullName evidence="4 13">Dihydrolipoyl dehydrogenase</fullName>
        <ecNumber evidence="3 13">1.8.1.4</ecNumber>
    </recommendedName>
</protein>
<dbReference type="EC" id="1.8.1.4" evidence="3 13"/>
<dbReference type="InterPro" id="IPR012999">
    <property type="entry name" value="Pyr_OxRdtase_I_AS"/>
</dbReference>
<dbReference type="SUPFAM" id="SSF55424">
    <property type="entry name" value="FAD/NAD-linked reductases, dimerisation (C-terminal) domain"/>
    <property type="match status" value="1"/>
</dbReference>
<evidence type="ECO:0000256" key="4">
    <source>
        <dbReference type="ARBA" id="ARBA00016961"/>
    </source>
</evidence>
<dbReference type="PROSITE" id="PS00076">
    <property type="entry name" value="PYRIDINE_REDOX_1"/>
    <property type="match status" value="1"/>
</dbReference>
<name>A0ABV9DDU9_9MICO</name>
<evidence type="ECO:0000256" key="8">
    <source>
        <dbReference type="ARBA" id="ARBA00023002"/>
    </source>
</evidence>
<dbReference type="InterPro" id="IPR016156">
    <property type="entry name" value="FAD/NAD-linked_Rdtase_dimer_sf"/>
</dbReference>
<dbReference type="Gene3D" id="3.30.390.30">
    <property type="match status" value="1"/>
</dbReference>
<dbReference type="InterPro" id="IPR006258">
    <property type="entry name" value="Lipoamide_DH"/>
</dbReference>
<feature type="domain" description="Pyridine nucleotide-disulphide oxidoreductase dimerisation" evidence="14">
    <location>
        <begin position="343"/>
        <end position="451"/>
    </location>
</feature>
<keyword evidence="10" id="KW-1015">Disulfide bond</keyword>
<dbReference type="Pfam" id="PF02852">
    <property type="entry name" value="Pyr_redox_dim"/>
    <property type="match status" value="1"/>
</dbReference>
<dbReference type="PANTHER" id="PTHR22912:SF217">
    <property type="entry name" value="DIHYDROLIPOYL DEHYDROGENASE"/>
    <property type="match status" value="1"/>
</dbReference>
<dbReference type="RefSeq" id="WP_122824415.1">
    <property type="nucleotide sequence ID" value="NZ_CP033325.1"/>
</dbReference>
<evidence type="ECO:0000259" key="15">
    <source>
        <dbReference type="Pfam" id="PF07992"/>
    </source>
</evidence>
<evidence type="ECO:0000256" key="12">
    <source>
        <dbReference type="ARBA" id="ARBA00049187"/>
    </source>
</evidence>
<evidence type="ECO:0000256" key="6">
    <source>
        <dbReference type="ARBA" id="ARBA00022630"/>
    </source>
</evidence>
<dbReference type="GO" id="GO:0004148">
    <property type="term" value="F:dihydrolipoyl dehydrogenase (NADH) activity"/>
    <property type="evidence" value="ECO:0007669"/>
    <property type="project" value="UniProtKB-EC"/>
</dbReference>
<sequence>MVHHDAVVLGAGPGGYAAAIRLAQLGLDTAVVERRYWGGVCLSVGCIPSKVLLRGAELVNVVASKGAQFGLVGSFRRDFGPVFDHSRRAAEGRVEGVHHLLRKNGVRQYYGHGEFQDEHTLTVGQADREVLTFGSAVIATGSRVRTLPGVALSENVVDYETQILDRRVPASIAIIGAGAIGTEFAYILASYGAQVTLIEYADRVLPAEDAESSAEVARAYAALGITVRTSTSVRTCVDDGEGVTVTYTGPDGDGELRVARVLVSVGFTPRTQGFGLERTGVALTARGAIAVDDAMRTSVPHLLAIGDVTGKLALAHVADAQAMVAAETVAGVPTAGLGDYRMMPRVTFCQPQVASFGLTEAQARAEGHDVRVARFPFSANAKARGMAEPQGFVKVLADGTSGQLLGAHLVGVEVAEMLPELTLARRTGLTAGDLARNVHVHPTLGEALQEAFRGLTGAMINL</sequence>
<evidence type="ECO:0000256" key="9">
    <source>
        <dbReference type="ARBA" id="ARBA00023027"/>
    </source>
</evidence>
<keyword evidence="7 13" id="KW-0274">FAD</keyword>
<gene>
    <name evidence="16" type="primary">lpdA</name>
    <name evidence="16" type="ORF">ACFO3F_14485</name>
</gene>
<accession>A0ABV9DDU9</accession>
<keyword evidence="6 13" id="KW-0285">Flavoprotein</keyword>
<dbReference type="NCBIfam" id="TIGR01350">
    <property type="entry name" value="lipoamide_DH"/>
    <property type="match status" value="1"/>
</dbReference>
<comment type="catalytic activity">
    <reaction evidence="12 13">
        <text>N(6)-[(R)-dihydrolipoyl]-L-lysyl-[protein] + NAD(+) = N(6)-[(R)-lipoyl]-L-lysyl-[protein] + NADH + H(+)</text>
        <dbReference type="Rhea" id="RHEA:15045"/>
        <dbReference type="Rhea" id="RHEA-COMP:10474"/>
        <dbReference type="Rhea" id="RHEA-COMP:10475"/>
        <dbReference type="ChEBI" id="CHEBI:15378"/>
        <dbReference type="ChEBI" id="CHEBI:57540"/>
        <dbReference type="ChEBI" id="CHEBI:57945"/>
        <dbReference type="ChEBI" id="CHEBI:83099"/>
        <dbReference type="ChEBI" id="CHEBI:83100"/>
        <dbReference type="EC" id="1.8.1.4"/>
    </reaction>
</comment>
<dbReference type="Gene3D" id="3.50.50.60">
    <property type="entry name" value="FAD/NAD(P)-binding domain"/>
    <property type="match status" value="2"/>
</dbReference>
<organism evidence="16 17">
    <name type="scientific">Georgenia faecalis</name>
    <dbReference type="NCBI Taxonomy" id="2483799"/>
    <lineage>
        <taxon>Bacteria</taxon>
        <taxon>Bacillati</taxon>
        <taxon>Actinomycetota</taxon>
        <taxon>Actinomycetes</taxon>
        <taxon>Micrococcales</taxon>
        <taxon>Bogoriellaceae</taxon>
        <taxon>Georgenia</taxon>
    </lineage>
</organism>
<dbReference type="PRINTS" id="PR00411">
    <property type="entry name" value="PNDRDTASEI"/>
</dbReference>
<dbReference type="Proteomes" id="UP001595955">
    <property type="component" value="Unassembled WGS sequence"/>
</dbReference>
<dbReference type="PRINTS" id="PR00368">
    <property type="entry name" value="FADPNR"/>
</dbReference>
<evidence type="ECO:0000256" key="1">
    <source>
        <dbReference type="ARBA" id="ARBA00004496"/>
    </source>
</evidence>
<comment type="caution">
    <text evidence="16">The sequence shown here is derived from an EMBL/GenBank/DDBJ whole genome shotgun (WGS) entry which is preliminary data.</text>
</comment>
<dbReference type="InterPro" id="IPR036188">
    <property type="entry name" value="FAD/NAD-bd_sf"/>
</dbReference>
<dbReference type="EMBL" id="JBHSGF010000012">
    <property type="protein sequence ID" value="MFC4556458.1"/>
    <property type="molecule type" value="Genomic_DNA"/>
</dbReference>
<evidence type="ECO:0000256" key="13">
    <source>
        <dbReference type="RuleBase" id="RU003692"/>
    </source>
</evidence>
<keyword evidence="17" id="KW-1185">Reference proteome</keyword>
<proteinExistence type="inferred from homology"/>
<comment type="cofactor">
    <cofactor evidence="13">
        <name>FAD</name>
        <dbReference type="ChEBI" id="CHEBI:57692"/>
    </cofactor>
    <text evidence="13">Binds 1 FAD per subunit.</text>
</comment>
<dbReference type="InterPro" id="IPR050151">
    <property type="entry name" value="Class-I_Pyr_Nuc-Dis_Oxidored"/>
</dbReference>
<feature type="domain" description="FAD/NAD(P)-binding" evidence="15">
    <location>
        <begin position="5"/>
        <end position="322"/>
    </location>
</feature>
<dbReference type="SUPFAM" id="SSF51905">
    <property type="entry name" value="FAD/NAD(P)-binding domain"/>
    <property type="match status" value="1"/>
</dbReference>
<dbReference type="InterPro" id="IPR004099">
    <property type="entry name" value="Pyr_nucl-diS_OxRdtase_dimer"/>
</dbReference>
<evidence type="ECO:0000259" key="14">
    <source>
        <dbReference type="Pfam" id="PF02852"/>
    </source>
</evidence>
<evidence type="ECO:0000256" key="10">
    <source>
        <dbReference type="ARBA" id="ARBA00023157"/>
    </source>
</evidence>
<comment type="similarity">
    <text evidence="2 13">Belongs to the class-I pyridine nucleotide-disulfide oxidoreductase family.</text>
</comment>
<keyword evidence="11 13" id="KW-0676">Redox-active center</keyword>
<evidence type="ECO:0000313" key="16">
    <source>
        <dbReference type="EMBL" id="MFC4556458.1"/>
    </source>
</evidence>
<keyword evidence="9 13" id="KW-0520">NAD</keyword>
<dbReference type="InterPro" id="IPR023753">
    <property type="entry name" value="FAD/NAD-binding_dom"/>
</dbReference>
<evidence type="ECO:0000256" key="2">
    <source>
        <dbReference type="ARBA" id="ARBA00007532"/>
    </source>
</evidence>
<comment type="miscellaneous">
    <text evidence="13">The active site is a redox-active disulfide bond.</text>
</comment>
<keyword evidence="5" id="KW-0963">Cytoplasm</keyword>
<comment type="subcellular location">
    <subcellularLocation>
        <location evidence="1">Cytoplasm</location>
    </subcellularLocation>
</comment>
<evidence type="ECO:0000256" key="3">
    <source>
        <dbReference type="ARBA" id="ARBA00012608"/>
    </source>
</evidence>
<dbReference type="PIRSF" id="PIRSF000350">
    <property type="entry name" value="Mercury_reductase_MerA"/>
    <property type="match status" value="1"/>
</dbReference>
<dbReference type="Pfam" id="PF07992">
    <property type="entry name" value="Pyr_redox_2"/>
    <property type="match status" value="1"/>
</dbReference>
<evidence type="ECO:0000256" key="5">
    <source>
        <dbReference type="ARBA" id="ARBA00022490"/>
    </source>
</evidence>